<name>A0A545AJI6_9ACTN</name>
<accession>A0A545AJI6</accession>
<keyword evidence="1 4" id="KW-0808">Transferase</keyword>
<protein>
    <submittedName>
        <fullName evidence="4">GNAT family N-acetyltransferase</fullName>
    </submittedName>
</protein>
<dbReference type="AlphaFoldDB" id="A0A545AJI6"/>
<dbReference type="Proteomes" id="UP000317982">
    <property type="component" value="Unassembled WGS sequence"/>
</dbReference>
<keyword evidence="2" id="KW-0012">Acyltransferase</keyword>
<evidence type="ECO:0000313" key="4">
    <source>
        <dbReference type="EMBL" id="TQS41496.1"/>
    </source>
</evidence>
<dbReference type="EMBL" id="VIRS01000026">
    <property type="protein sequence ID" value="TQS41496.1"/>
    <property type="molecule type" value="Genomic_DNA"/>
</dbReference>
<dbReference type="PANTHER" id="PTHR43877:SF2">
    <property type="entry name" value="AMINOALKYLPHOSPHONATE N-ACETYLTRANSFERASE-RELATED"/>
    <property type="match status" value="1"/>
</dbReference>
<evidence type="ECO:0000256" key="1">
    <source>
        <dbReference type="ARBA" id="ARBA00022679"/>
    </source>
</evidence>
<dbReference type="InterPro" id="IPR000182">
    <property type="entry name" value="GNAT_dom"/>
</dbReference>
<dbReference type="InterPro" id="IPR016181">
    <property type="entry name" value="Acyl_CoA_acyltransferase"/>
</dbReference>
<keyword evidence="5" id="KW-1185">Reference proteome</keyword>
<dbReference type="PROSITE" id="PS51186">
    <property type="entry name" value="GNAT"/>
    <property type="match status" value="1"/>
</dbReference>
<dbReference type="InterPro" id="IPR050832">
    <property type="entry name" value="Bact_Acetyltransf"/>
</dbReference>
<dbReference type="GO" id="GO:0016747">
    <property type="term" value="F:acyltransferase activity, transferring groups other than amino-acyl groups"/>
    <property type="evidence" value="ECO:0007669"/>
    <property type="project" value="InterPro"/>
</dbReference>
<dbReference type="Gene3D" id="3.40.630.30">
    <property type="match status" value="1"/>
</dbReference>
<dbReference type="OrthoDB" id="3572254at2"/>
<reference evidence="4 5" key="1">
    <citation type="submission" date="2019-07" db="EMBL/GenBank/DDBJ databases">
        <title>Cryptosporangium phraense sp. nov., isolated from plant litter.</title>
        <authorList>
            <person name="Suriyachadkun C."/>
        </authorList>
    </citation>
    <scope>NUCLEOTIDE SEQUENCE [LARGE SCALE GENOMIC DNA]</scope>
    <source>
        <strain evidence="4 5">A-T 5661</strain>
    </source>
</reference>
<organism evidence="4 5">
    <name type="scientific">Cryptosporangium phraense</name>
    <dbReference type="NCBI Taxonomy" id="2593070"/>
    <lineage>
        <taxon>Bacteria</taxon>
        <taxon>Bacillati</taxon>
        <taxon>Actinomycetota</taxon>
        <taxon>Actinomycetes</taxon>
        <taxon>Cryptosporangiales</taxon>
        <taxon>Cryptosporangiaceae</taxon>
        <taxon>Cryptosporangium</taxon>
    </lineage>
</organism>
<comment type="caution">
    <text evidence="4">The sequence shown here is derived from an EMBL/GenBank/DDBJ whole genome shotgun (WGS) entry which is preliminary data.</text>
</comment>
<dbReference type="PANTHER" id="PTHR43877">
    <property type="entry name" value="AMINOALKYLPHOSPHONATE N-ACETYLTRANSFERASE-RELATED-RELATED"/>
    <property type="match status" value="1"/>
</dbReference>
<evidence type="ECO:0000313" key="5">
    <source>
        <dbReference type="Proteomes" id="UP000317982"/>
    </source>
</evidence>
<sequence length="196" mass="21136">MWVRVTNEGGSVGFVPPVTADDIRPTAARSFEKVRQGTDALVCLTLPAESDKNAQKSDPVGSFQDAQNELANVSGTKSDNRASTALSGPLPGGRVVAWLLLAESESLLRRHWRTVYRVQVDPKHQGAGLGTALMAAAAAYAKDALGLEALTLMTRSGTGAERFYKRCGYREVGRIPGAIRVAPNDSRDEVHFWLDL</sequence>
<evidence type="ECO:0000256" key="2">
    <source>
        <dbReference type="ARBA" id="ARBA00023315"/>
    </source>
</evidence>
<dbReference type="Pfam" id="PF00583">
    <property type="entry name" value="Acetyltransf_1"/>
    <property type="match status" value="1"/>
</dbReference>
<gene>
    <name evidence="4" type="ORF">FL583_29645</name>
</gene>
<dbReference type="SUPFAM" id="SSF55729">
    <property type="entry name" value="Acyl-CoA N-acyltransferases (Nat)"/>
    <property type="match status" value="1"/>
</dbReference>
<evidence type="ECO:0000259" key="3">
    <source>
        <dbReference type="PROSITE" id="PS51186"/>
    </source>
</evidence>
<feature type="domain" description="N-acetyltransferase" evidence="3">
    <location>
        <begin position="18"/>
        <end position="196"/>
    </location>
</feature>
<proteinExistence type="predicted"/>
<dbReference type="InParanoid" id="A0A545AJI6"/>